<sequence>MPDDLIDAVDSWPLRSAVISGDIEVVRKNLGLDEGARIDEEDKLGQTPLYCQTCNTPGYCGSFTSPPTEGDKLHDIQKGACKINSGSQCASDEYSFMV</sequence>
<gene>
    <name evidence="1" type="ORF">QYM36_008901</name>
</gene>
<dbReference type="SUPFAM" id="SSF48403">
    <property type="entry name" value="Ankyrin repeat"/>
    <property type="match status" value="1"/>
</dbReference>
<reference evidence="1" key="1">
    <citation type="submission" date="2023-07" db="EMBL/GenBank/DDBJ databases">
        <title>Chromosome-level genome assembly of Artemia franciscana.</title>
        <authorList>
            <person name="Jo E."/>
        </authorList>
    </citation>
    <scope>NUCLEOTIDE SEQUENCE</scope>
    <source>
        <tissue evidence="1">Whole body</tissue>
    </source>
</reference>
<proteinExistence type="predicted"/>
<organism evidence="1 2">
    <name type="scientific">Artemia franciscana</name>
    <name type="common">Brine shrimp</name>
    <name type="synonym">Artemia sanfranciscana</name>
    <dbReference type="NCBI Taxonomy" id="6661"/>
    <lineage>
        <taxon>Eukaryota</taxon>
        <taxon>Metazoa</taxon>
        <taxon>Ecdysozoa</taxon>
        <taxon>Arthropoda</taxon>
        <taxon>Crustacea</taxon>
        <taxon>Branchiopoda</taxon>
        <taxon>Anostraca</taxon>
        <taxon>Artemiidae</taxon>
        <taxon>Artemia</taxon>
    </lineage>
</organism>
<comment type="caution">
    <text evidence="1">The sequence shown here is derived from an EMBL/GenBank/DDBJ whole genome shotgun (WGS) entry which is preliminary data.</text>
</comment>
<dbReference type="AlphaFoldDB" id="A0AA88HYE4"/>
<dbReference type="InterPro" id="IPR036770">
    <property type="entry name" value="Ankyrin_rpt-contain_sf"/>
</dbReference>
<name>A0AA88HYE4_ARTSF</name>
<keyword evidence="2" id="KW-1185">Reference proteome</keyword>
<dbReference type="EMBL" id="JAVRJZ010000013">
    <property type="protein sequence ID" value="KAK2714496.1"/>
    <property type="molecule type" value="Genomic_DNA"/>
</dbReference>
<protein>
    <submittedName>
        <fullName evidence="1">Uncharacterized protein</fullName>
    </submittedName>
</protein>
<accession>A0AA88HYE4</accession>
<dbReference type="Proteomes" id="UP001187531">
    <property type="component" value="Unassembled WGS sequence"/>
</dbReference>
<evidence type="ECO:0000313" key="2">
    <source>
        <dbReference type="Proteomes" id="UP001187531"/>
    </source>
</evidence>
<evidence type="ECO:0000313" key="1">
    <source>
        <dbReference type="EMBL" id="KAK2714496.1"/>
    </source>
</evidence>